<dbReference type="EMBL" id="LSYV01000014">
    <property type="protein sequence ID" value="KXZ51272.1"/>
    <property type="molecule type" value="Genomic_DNA"/>
</dbReference>
<dbReference type="InterPro" id="IPR000595">
    <property type="entry name" value="cNMP-bd_dom"/>
</dbReference>
<dbReference type="Proteomes" id="UP000075714">
    <property type="component" value="Unassembled WGS sequence"/>
</dbReference>
<evidence type="ECO:0000256" key="7">
    <source>
        <dbReference type="ARBA" id="ARBA00022989"/>
    </source>
</evidence>
<feature type="compositionally biased region" description="Basic and acidic residues" evidence="10">
    <location>
        <begin position="42"/>
        <end position="66"/>
    </location>
</feature>
<feature type="transmembrane region" description="Helical" evidence="11">
    <location>
        <begin position="315"/>
        <end position="344"/>
    </location>
</feature>
<protein>
    <recommendedName>
        <fullName evidence="12">Cyclic nucleotide-binding domain-containing protein</fullName>
    </recommendedName>
</protein>
<feature type="compositionally biased region" description="Low complexity" evidence="10">
    <location>
        <begin position="813"/>
        <end position="835"/>
    </location>
</feature>
<evidence type="ECO:0000256" key="8">
    <source>
        <dbReference type="ARBA" id="ARBA00023065"/>
    </source>
</evidence>
<dbReference type="PROSITE" id="PS50042">
    <property type="entry name" value="CNMP_BINDING_3"/>
    <property type="match status" value="1"/>
</dbReference>
<evidence type="ECO:0000256" key="3">
    <source>
        <dbReference type="ARBA" id="ARBA00022448"/>
    </source>
</evidence>
<dbReference type="PANTHER" id="PTHR45743:SF2">
    <property type="entry name" value="POTASSIUM CHANNEL AKT1"/>
    <property type="match status" value="1"/>
</dbReference>
<evidence type="ECO:0000256" key="10">
    <source>
        <dbReference type="SAM" id="MobiDB-lite"/>
    </source>
</evidence>
<evidence type="ECO:0000259" key="12">
    <source>
        <dbReference type="PROSITE" id="PS50042"/>
    </source>
</evidence>
<dbReference type="InterPro" id="IPR018490">
    <property type="entry name" value="cNMP-bd_dom_sf"/>
</dbReference>
<dbReference type="GO" id="GO:0034702">
    <property type="term" value="C:monoatomic ion channel complex"/>
    <property type="evidence" value="ECO:0007669"/>
    <property type="project" value="UniProtKB-KW"/>
</dbReference>
<dbReference type="InterPro" id="IPR014710">
    <property type="entry name" value="RmlC-like_jellyroll"/>
</dbReference>
<organism evidence="13 14">
    <name type="scientific">Gonium pectorale</name>
    <name type="common">Green alga</name>
    <dbReference type="NCBI Taxonomy" id="33097"/>
    <lineage>
        <taxon>Eukaryota</taxon>
        <taxon>Viridiplantae</taxon>
        <taxon>Chlorophyta</taxon>
        <taxon>core chlorophytes</taxon>
        <taxon>Chlorophyceae</taxon>
        <taxon>CS clade</taxon>
        <taxon>Chlamydomonadales</taxon>
        <taxon>Volvocaceae</taxon>
        <taxon>Gonium</taxon>
    </lineage>
</organism>
<dbReference type="InterPro" id="IPR005821">
    <property type="entry name" value="Ion_trans_dom"/>
</dbReference>
<keyword evidence="8" id="KW-0406">Ion transport</keyword>
<evidence type="ECO:0000256" key="11">
    <source>
        <dbReference type="SAM" id="Phobius"/>
    </source>
</evidence>
<keyword evidence="6" id="KW-0407">Ion channel</keyword>
<keyword evidence="7 11" id="KW-1133">Transmembrane helix</keyword>
<keyword evidence="6" id="KW-0851">Voltage-gated channel</keyword>
<keyword evidence="3" id="KW-0813">Transport</keyword>
<name>A0A150GNG5_GONPE</name>
<feature type="compositionally biased region" description="Low complexity" evidence="10">
    <location>
        <begin position="796"/>
        <end position="805"/>
    </location>
</feature>
<keyword evidence="5" id="KW-0633">Potassium transport</keyword>
<feature type="transmembrane region" description="Helical" evidence="11">
    <location>
        <begin position="155"/>
        <end position="178"/>
    </location>
</feature>
<keyword evidence="9 11" id="KW-0472">Membrane</keyword>
<evidence type="ECO:0000256" key="1">
    <source>
        <dbReference type="ARBA" id="ARBA00004141"/>
    </source>
</evidence>
<dbReference type="SUPFAM" id="SSF81324">
    <property type="entry name" value="Voltage-gated potassium channels"/>
    <property type="match status" value="1"/>
</dbReference>
<keyword evidence="14" id="KW-1185">Reference proteome</keyword>
<feature type="transmembrane region" description="Helical" evidence="11">
    <location>
        <begin position="198"/>
        <end position="222"/>
    </location>
</feature>
<feature type="region of interest" description="Disordered" evidence="10">
    <location>
        <begin position="666"/>
        <end position="712"/>
    </location>
</feature>
<accession>A0A150GNG5</accession>
<feature type="transmembrane region" description="Helical" evidence="11">
    <location>
        <begin position="394"/>
        <end position="414"/>
    </location>
</feature>
<comment type="subcellular location">
    <subcellularLocation>
        <location evidence="1">Membrane</location>
        <topology evidence="1">Multi-pass membrane protein</topology>
    </subcellularLocation>
</comment>
<feature type="region of interest" description="Disordered" evidence="10">
    <location>
        <begin position="39"/>
        <end position="66"/>
    </location>
</feature>
<dbReference type="Pfam" id="PF00520">
    <property type="entry name" value="Ion_trans"/>
    <property type="match status" value="1"/>
</dbReference>
<evidence type="ECO:0000256" key="4">
    <source>
        <dbReference type="ARBA" id="ARBA00022692"/>
    </source>
</evidence>
<dbReference type="OrthoDB" id="426293at2759"/>
<keyword evidence="5" id="KW-0631">Potassium channel</keyword>
<dbReference type="Gene3D" id="2.60.120.10">
    <property type="entry name" value="Jelly Rolls"/>
    <property type="match status" value="1"/>
</dbReference>
<feature type="compositionally biased region" description="Low complexity" evidence="10">
    <location>
        <begin position="703"/>
        <end position="712"/>
    </location>
</feature>
<dbReference type="CDD" id="cd00038">
    <property type="entry name" value="CAP_ED"/>
    <property type="match status" value="1"/>
</dbReference>
<keyword evidence="4 11" id="KW-0812">Transmembrane</keyword>
<evidence type="ECO:0000313" key="14">
    <source>
        <dbReference type="Proteomes" id="UP000075714"/>
    </source>
</evidence>
<gene>
    <name evidence="13" type="ORF">GPECTOR_13g759</name>
</gene>
<evidence type="ECO:0000256" key="5">
    <source>
        <dbReference type="ARBA" id="ARBA00022826"/>
    </source>
</evidence>
<dbReference type="AlphaFoldDB" id="A0A150GNG5"/>
<comment type="similarity">
    <text evidence="2">Belongs to the potassium channel family. Plant (TC 1.A.1.4) subfamily.</text>
</comment>
<feature type="transmembrane region" description="Helical" evidence="11">
    <location>
        <begin position="243"/>
        <end position="263"/>
    </location>
</feature>
<feature type="region of interest" description="Disordered" evidence="10">
    <location>
        <begin position="785"/>
        <end position="864"/>
    </location>
</feature>
<feature type="domain" description="Cyclic nucleotide-binding" evidence="12">
    <location>
        <begin position="519"/>
        <end position="593"/>
    </location>
</feature>
<dbReference type="InterPro" id="IPR045319">
    <property type="entry name" value="KAT/AKT"/>
</dbReference>
<reference evidence="14" key="1">
    <citation type="journal article" date="2016" name="Nat. Commun.">
        <title>The Gonium pectorale genome demonstrates co-option of cell cycle regulation during the evolution of multicellularity.</title>
        <authorList>
            <person name="Hanschen E.R."/>
            <person name="Marriage T.N."/>
            <person name="Ferris P.J."/>
            <person name="Hamaji T."/>
            <person name="Toyoda A."/>
            <person name="Fujiyama A."/>
            <person name="Neme R."/>
            <person name="Noguchi H."/>
            <person name="Minakuchi Y."/>
            <person name="Suzuki M."/>
            <person name="Kawai-Toyooka H."/>
            <person name="Smith D.R."/>
            <person name="Sparks H."/>
            <person name="Anderson J."/>
            <person name="Bakaric R."/>
            <person name="Luria V."/>
            <person name="Karger A."/>
            <person name="Kirschner M.W."/>
            <person name="Durand P.M."/>
            <person name="Michod R.E."/>
            <person name="Nozaki H."/>
            <person name="Olson B.J."/>
        </authorList>
    </citation>
    <scope>NUCLEOTIDE SEQUENCE [LARGE SCALE GENOMIC DNA]</scope>
    <source>
        <strain evidence="14">NIES-2863</strain>
    </source>
</reference>
<comment type="caution">
    <text evidence="13">The sequence shown here is derived from an EMBL/GenBank/DDBJ whole genome shotgun (WGS) entry which is preliminary data.</text>
</comment>
<keyword evidence="5" id="KW-0630">Potassium</keyword>
<evidence type="ECO:0000313" key="13">
    <source>
        <dbReference type="EMBL" id="KXZ51272.1"/>
    </source>
</evidence>
<evidence type="ECO:0000256" key="6">
    <source>
        <dbReference type="ARBA" id="ARBA00022882"/>
    </source>
</evidence>
<dbReference type="SUPFAM" id="SSF51206">
    <property type="entry name" value="cAMP-binding domain-like"/>
    <property type="match status" value="1"/>
</dbReference>
<proteinExistence type="inferred from homology"/>
<dbReference type="PANTHER" id="PTHR45743">
    <property type="entry name" value="POTASSIUM CHANNEL AKT1"/>
    <property type="match status" value="1"/>
</dbReference>
<evidence type="ECO:0000256" key="2">
    <source>
        <dbReference type="ARBA" id="ARBA00007929"/>
    </source>
</evidence>
<dbReference type="Gene3D" id="1.10.287.70">
    <property type="match status" value="1"/>
</dbReference>
<sequence>MNITCVPAPVQTPGNLQTVEEVHEHERWSLIPDIHLPTPTDAKLDRSANRSQRPLDRKAKEHAARHDDIARRSVYLQEGDAHGAADLTQTVAELMKEEEYGVFRLVVPNINLDRKSFDAYVQWLDGRRPVGRGEPAAWTRSIFGLPLLRPYHPLCLFWMSVMMLVDLTWTAFGVPVNVAFCSIDYGATRKTACTGTDLAFGLVYFLNLIFSFQMGVMVVNGHRKKAVMDGRRLAHYYIRHGRFVLDLAAAVPFVYLSVVLAVSRGAGSRSKWVNILSLIRLVRLLRLVSISKVIQLDSSLGVDGWLQRYLDVSTLYVVAVGFQILVLMNLLACVLVLLAYLHGLDQSWMTAVSWTDLSEASKPYQWYCALYWIITTTTTTGFGDFSPRWWGEQVCISLAMVAGMLSFGLLVATVSNSLARASVAASRRVWGPSGRKGCVENLRRLQAHIKRISKVNQWLGERHLRPGSKMRIQEYFAQVFVAKQTEQYGEAELFADLPPYLRFEVASELSLPLLRQVHSLRDLNEDAQQLIAAHFRPVRAIMGQELCRQGDEADRLWLLASGRLVALRHKEAPQHVAAPSVVGESLILAIDVPPCRGVSCGRRVAAASSTGSEGVQFIAVRGLAEANIEDGSLQELLGSMVEGAMVRDGLSPEALLGLPLDIQQQAGGGGGLGSLSTQPQPPQPPQQPPQPPGPQLTATSMRHPGGPALGAAGLHSAALGRRSLLAHSFYGLGGGPGSSGFEHPLRRGGTGGVSVNGGAGTAAMAPWGSGAGEDGGGAAVQPAEMTAAGEGEGEETGALGAEAESGTGGAGGAADSEAGAAGGAVPAALPPLSGAAEEEEEDPIAVETGVFPPAQPHVFTLRDG</sequence>
<evidence type="ECO:0000256" key="9">
    <source>
        <dbReference type="ARBA" id="ARBA00023136"/>
    </source>
</evidence>
<dbReference type="GO" id="GO:0005249">
    <property type="term" value="F:voltage-gated potassium channel activity"/>
    <property type="evidence" value="ECO:0007669"/>
    <property type="project" value="InterPro"/>
</dbReference>
<feature type="compositionally biased region" description="Pro residues" evidence="10">
    <location>
        <begin position="679"/>
        <end position="694"/>
    </location>
</feature>